<reference evidence="2 3" key="1">
    <citation type="journal article" date="2019" name="Sci. Rep.">
        <title>Orb-weaving spider Araneus ventricosus genome elucidates the spidroin gene catalogue.</title>
        <authorList>
            <person name="Kono N."/>
            <person name="Nakamura H."/>
            <person name="Ohtoshi R."/>
            <person name="Moran D.A.P."/>
            <person name="Shinohara A."/>
            <person name="Yoshida Y."/>
            <person name="Fujiwara M."/>
            <person name="Mori M."/>
            <person name="Tomita M."/>
            <person name="Arakawa K."/>
        </authorList>
    </citation>
    <scope>NUCLEOTIDE SEQUENCE [LARGE SCALE GENOMIC DNA]</scope>
</reference>
<protein>
    <submittedName>
        <fullName evidence="2">Uncharacterized protein</fullName>
    </submittedName>
</protein>
<evidence type="ECO:0000313" key="3">
    <source>
        <dbReference type="Proteomes" id="UP000499080"/>
    </source>
</evidence>
<feature type="region of interest" description="Disordered" evidence="1">
    <location>
        <begin position="82"/>
        <end position="102"/>
    </location>
</feature>
<evidence type="ECO:0000313" key="2">
    <source>
        <dbReference type="EMBL" id="GBN24892.1"/>
    </source>
</evidence>
<sequence>MPPAVSFTSYTTFITRTITECLIPHTVFITHSITTSRFCTTLFALPMPPPVAFPRLLLPIPPQVAFTPHNFHYPCRQQSLSHRTQLSSHVPPPDTYAVHTSH</sequence>
<proteinExistence type="predicted"/>
<gene>
    <name evidence="2" type="ORF">AVEN_195957_1</name>
</gene>
<dbReference type="EMBL" id="BGPR01281515">
    <property type="protein sequence ID" value="GBN24892.1"/>
    <property type="molecule type" value="Genomic_DNA"/>
</dbReference>
<name>A0A4Y2MEK2_ARAVE</name>
<evidence type="ECO:0000256" key="1">
    <source>
        <dbReference type="SAM" id="MobiDB-lite"/>
    </source>
</evidence>
<comment type="caution">
    <text evidence="2">The sequence shown here is derived from an EMBL/GenBank/DDBJ whole genome shotgun (WGS) entry which is preliminary data.</text>
</comment>
<dbReference type="Proteomes" id="UP000499080">
    <property type="component" value="Unassembled WGS sequence"/>
</dbReference>
<organism evidence="2 3">
    <name type="scientific">Araneus ventricosus</name>
    <name type="common">Orbweaver spider</name>
    <name type="synonym">Epeira ventricosa</name>
    <dbReference type="NCBI Taxonomy" id="182803"/>
    <lineage>
        <taxon>Eukaryota</taxon>
        <taxon>Metazoa</taxon>
        <taxon>Ecdysozoa</taxon>
        <taxon>Arthropoda</taxon>
        <taxon>Chelicerata</taxon>
        <taxon>Arachnida</taxon>
        <taxon>Araneae</taxon>
        <taxon>Araneomorphae</taxon>
        <taxon>Entelegynae</taxon>
        <taxon>Araneoidea</taxon>
        <taxon>Araneidae</taxon>
        <taxon>Araneus</taxon>
    </lineage>
</organism>
<accession>A0A4Y2MEK2</accession>
<dbReference type="AlphaFoldDB" id="A0A4Y2MEK2"/>
<keyword evidence="3" id="KW-1185">Reference proteome</keyword>